<evidence type="ECO:0000256" key="2">
    <source>
        <dbReference type="ARBA" id="ARBA00001946"/>
    </source>
</evidence>
<organism evidence="12 13">
    <name type="scientific">Symbiodinium natans</name>
    <dbReference type="NCBI Taxonomy" id="878477"/>
    <lineage>
        <taxon>Eukaryota</taxon>
        <taxon>Sar</taxon>
        <taxon>Alveolata</taxon>
        <taxon>Dinophyceae</taxon>
        <taxon>Suessiales</taxon>
        <taxon>Symbiodiniaceae</taxon>
        <taxon>Symbiodinium</taxon>
    </lineage>
</organism>
<comment type="cofactor">
    <cofactor evidence="2">
        <name>Mg(2+)</name>
        <dbReference type="ChEBI" id="CHEBI:18420"/>
    </cofactor>
</comment>
<dbReference type="CDD" id="cd09080">
    <property type="entry name" value="TDP2"/>
    <property type="match status" value="1"/>
</dbReference>
<keyword evidence="9" id="KW-0234">DNA repair</keyword>
<dbReference type="GO" id="GO:0004518">
    <property type="term" value="F:nuclease activity"/>
    <property type="evidence" value="ECO:0007669"/>
    <property type="project" value="UniProtKB-KW"/>
</dbReference>
<keyword evidence="10" id="KW-0539">Nucleus</keyword>
<dbReference type="EMBL" id="CAJNDS010002634">
    <property type="protein sequence ID" value="CAE7551941.1"/>
    <property type="molecule type" value="Genomic_DNA"/>
</dbReference>
<accession>A0A812TW89</accession>
<comment type="cofactor">
    <cofactor evidence="1">
        <name>Mn(2+)</name>
        <dbReference type="ChEBI" id="CHEBI:29035"/>
    </cofactor>
</comment>
<dbReference type="GO" id="GO:0003697">
    <property type="term" value="F:single-stranded DNA binding"/>
    <property type="evidence" value="ECO:0007669"/>
    <property type="project" value="TreeGrafter"/>
</dbReference>
<dbReference type="InterPro" id="IPR036691">
    <property type="entry name" value="Endo/exonu/phosph_ase_sf"/>
</dbReference>
<evidence type="ECO:0000256" key="3">
    <source>
        <dbReference type="ARBA" id="ARBA00004322"/>
    </source>
</evidence>
<evidence type="ECO:0000256" key="7">
    <source>
        <dbReference type="ARBA" id="ARBA00022801"/>
    </source>
</evidence>
<reference evidence="12" key="1">
    <citation type="submission" date="2021-02" db="EMBL/GenBank/DDBJ databases">
        <authorList>
            <person name="Dougan E. K."/>
            <person name="Rhodes N."/>
            <person name="Thang M."/>
            <person name="Chan C."/>
        </authorList>
    </citation>
    <scope>NUCLEOTIDE SEQUENCE</scope>
</reference>
<gene>
    <name evidence="12" type="primary">tdp2</name>
    <name evidence="12" type="ORF">SNAT2548_LOCUS31002</name>
</gene>
<evidence type="ECO:0000256" key="1">
    <source>
        <dbReference type="ARBA" id="ARBA00001936"/>
    </source>
</evidence>
<dbReference type="InterPro" id="IPR051547">
    <property type="entry name" value="TDP2-like"/>
</dbReference>
<dbReference type="SUPFAM" id="SSF56219">
    <property type="entry name" value="DNase I-like"/>
    <property type="match status" value="1"/>
</dbReference>
<keyword evidence="5" id="KW-0479">Metal-binding</keyword>
<evidence type="ECO:0000256" key="6">
    <source>
        <dbReference type="ARBA" id="ARBA00022763"/>
    </source>
</evidence>
<feature type="domain" description="Endonuclease/exonuclease/phosphatase" evidence="11">
    <location>
        <begin position="102"/>
        <end position="333"/>
    </location>
</feature>
<keyword evidence="8" id="KW-0460">Magnesium</keyword>
<keyword evidence="6" id="KW-0227">DNA damage</keyword>
<evidence type="ECO:0000256" key="5">
    <source>
        <dbReference type="ARBA" id="ARBA00022723"/>
    </source>
</evidence>
<dbReference type="GO" id="GO:0070260">
    <property type="term" value="F:5'-tyrosyl-DNA phosphodiesterase activity"/>
    <property type="evidence" value="ECO:0007669"/>
    <property type="project" value="TreeGrafter"/>
</dbReference>
<comment type="subcellular location">
    <subcellularLocation>
        <location evidence="3">Nucleus</location>
        <location evidence="3">PML body</location>
    </subcellularLocation>
</comment>
<dbReference type="GO" id="GO:0005737">
    <property type="term" value="C:cytoplasm"/>
    <property type="evidence" value="ECO:0007669"/>
    <property type="project" value="TreeGrafter"/>
</dbReference>
<evidence type="ECO:0000256" key="8">
    <source>
        <dbReference type="ARBA" id="ARBA00022842"/>
    </source>
</evidence>
<comment type="caution">
    <text evidence="12">The sequence shown here is derived from an EMBL/GenBank/DDBJ whole genome shotgun (WGS) entry which is preliminary data.</text>
</comment>
<keyword evidence="7" id="KW-0378">Hydrolase</keyword>
<dbReference type="InterPro" id="IPR005135">
    <property type="entry name" value="Endo/exonuclease/phosphatase"/>
</dbReference>
<dbReference type="GO" id="GO:0046872">
    <property type="term" value="F:metal ion binding"/>
    <property type="evidence" value="ECO:0007669"/>
    <property type="project" value="UniProtKB-KW"/>
</dbReference>
<evidence type="ECO:0000256" key="10">
    <source>
        <dbReference type="ARBA" id="ARBA00023242"/>
    </source>
</evidence>
<evidence type="ECO:0000313" key="12">
    <source>
        <dbReference type="EMBL" id="CAE7551941.1"/>
    </source>
</evidence>
<dbReference type="Proteomes" id="UP000604046">
    <property type="component" value="Unassembled WGS sequence"/>
</dbReference>
<dbReference type="PANTHER" id="PTHR15822">
    <property type="entry name" value="TRAF AND TNF RECEPTOR-ASSOCIATED PROTEIN"/>
    <property type="match status" value="1"/>
</dbReference>
<sequence length="428" mass="46160">MRKVDPQLAAIRQAAREKFLAQKASPAPAESAAPSLPEVLANLPPEKLDAPIGSLLADAPPELARPVKRARTDPDVFVVPKERTAEIRALLAKPLPEDLRVLTWNIDGLDEVGGGPALSKRALAVAKEVAEKRPAAVFLQEVIPPALELLAAPQVLGTEYEVLVPRDPPVPYYVAMLLDRKQLTKLAEPVTVPFPSTQMGRQLLAVAVELKHKPKAGALLLATAHLESTKDHALERKKQLAHSLRYIQKAVGKPPPALPGGPPIAAAMFGGDLNIRDEEVKAVHKELGDDARGMSDVWTFCGSPEADRWTWDTTANTNIGATFACKTRFDRMLFISPGVSDAKGCPSLATPKAKAAPKERPCDRWRPKSIELVGKSKVPDLGRFPSDHWGVLTAWEDGRAKPLFAPSEEKATLPIAASKGEAVIDLDG</sequence>
<protein>
    <submittedName>
        <fullName evidence="12">Tdp2 protein</fullName>
    </submittedName>
</protein>
<keyword evidence="13" id="KW-1185">Reference proteome</keyword>
<evidence type="ECO:0000259" key="11">
    <source>
        <dbReference type="Pfam" id="PF03372"/>
    </source>
</evidence>
<dbReference type="OrthoDB" id="9975959at2759"/>
<dbReference type="PANTHER" id="PTHR15822:SF4">
    <property type="entry name" value="TYROSYL-DNA PHOSPHODIESTERASE 2"/>
    <property type="match status" value="1"/>
</dbReference>
<dbReference type="Pfam" id="PF03372">
    <property type="entry name" value="Exo_endo_phos"/>
    <property type="match status" value="1"/>
</dbReference>
<dbReference type="AlphaFoldDB" id="A0A812TW89"/>
<proteinExistence type="predicted"/>
<dbReference type="GO" id="GO:0006302">
    <property type="term" value="P:double-strand break repair"/>
    <property type="evidence" value="ECO:0007669"/>
    <property type="project" value="TreeGrafter"/>
</dbReference>
<evidence type="ECO:0000256" key="4">
    <source>
        <dbReference type="ARBA" id="ARBA00022722"/>
    </source>
</evidence>
<evidence type="ECO:0000256" key="9">
    <source>
        <dbReference type="ARBA" id="ARBA00023204"/>
    </source>
</evidence>
<dbReference type="Gene3D" id="3.60.10.10">
    <property type="entry name" value="Endonuclease/exonuclease/phosphatase"/>
    <property type="match status" value="1"/>
</dbReference>
<evidence type="ECO:0000313" key="13">
    <source>
        <dbReference type="Proteomes" id="UP000604046"/>
    </source>
</evidence>
<name>A0A812TW89_9DINO</name>
<keyword evidence="4" id="KW-0540">Nuclease</keyword>